<keyword evidence="2" id="KW-0328">Glycosyltransferase</keyword>
<keyword evidence="5 7" id="KW-1133">Transmembrane helix</keyword>
<keyword evidence="9" id="KW-0378">Hydrolase</keyword>
<dbReference type="GO" id="GO:0016787">
    <property type="term" value="F:hydrolase activity"/>
    <property type="evidence" value="ECO:0007669"/>
    <property type="project" value="UniProtKB-KW"/>
</dbReference>
<keyword evidence="4 7" id="KW-0812">Transmembrane</keyword>
<dbReference type="RefSeq" id="WP_189010043.1">
    <property type="nucleotide sequence ID" value="NZ_BMHE01000005.1"/>
</dbReference>
<keyword evidence="6 7" id="KW-0472">Membrane</keyword>
<evidence type="ECO:0000256" key="6">
    <source>
        <dbReference type="ARBA" id="ARBA00023136"/>
    </source>
</evidence>
<dbReference type="InterPro" id="IPR050256">
    <property type="entry name" value="Glycosyltransferase_2"/>
</dbReference>
<evidence type="ECO:0000256" key="3">
    <source>
        <dbReference type="ARBA" id="ARBA00022679"/>
    </source>
</evidence>
<sequence>MKLISIVTPCYNEQDNVEELYKQVKAVFDNFSDYEYEHIFIDNASKDKTVSILKKLASTDPNVKIIVNSRNFGHIRSPYHALLQATGEAVILLVADLQDPPTMIKDFLVKWEEGYKVVLGVKSQSEESSIMFAIRKMYYNFINRVSEIDLTKNNTGFGLYDKKVIEILRGIDDPYPYFRGLISDIGFESYKIEYIQPVRKRGITKNNFYTLYDIAMLGITNHSKVPLRLAAMLGFAMSAISLLVAIIYFLAKMFFWNYFSVGVAPLVIGLFFFSSVQLFFIGIIGEYIGSIHTQVLKRPLVIEKERINFEKNQLNLLYNLAKNEVAISTSD</sequence>
<evidence type="ECO:0000313" key="9">
    <source>
        <dbReference type="EMBL" id="GGI46214.1"/>
    </source>
</evidence>
<dbReference type="PANTHER" id="PTHR48090:SF1">
    <property type="entry name" value="PROPHAGE BACTOPRENOL GLUCOSYL TRANSFERASE HOMOLOG"/>
    <property type="match status" value="1"/>
</dbReference>
<dbReference type="Proteomes" id="UP000615455">
    <property type="component" value="Unassembled WGS sequence"/>
</dbReference>
<keyword evidence="10" id="KW-1185">Reference proteome</keyword>
<dbReference type="Gene3D" id="3.90.550.10">
    <property type="entry name" value="Spore Coat Polysaccharide Biosynthesis Protein SpsA, Chain A"/>
    <property type="match status" value="1"/>
</dbReference>
<dbReference type="Pfam" id="PF00535">
    <property type="entry name" value="Glycos_transf_2"/>
    <property type="match status" value="1"/>
</dbReference>
<comment type="subcellular location">
    <subcellularLocation>
        <location evidence="1">Membrane</location>
        <topology evidence="1">Multi-pass membrane protein</topology>
    </subcellularLocation>
</comment>
<dbReference type="SUPFAM" id="SSF53448">
    <property type="entry name" value="Nucleotide-diphospho-sugar transferases"/>
    <property type="match status" value="1"/>
</dbReference>
<evidence type="ECO:0000256" key="2">
    <source>
        <dbReference type="ARBA" id="ARBA00022676"/>
    </source>
</evidence>
<evidence type="ECO:0000259" key="8">
    <source>
        <dbReference type="Pfam" id="PF00535"/>
    </source>
</evidence>
<evidence type="ECO:0000256" key="4">
    <source>
        <dbReference type="ARBA" id="ARBA00022692"/>
    </source>
</evidence>
<dbReference type="PANTHER" id="PTHR48090">
    <property type="entry name" value="UNDECAPRENYL-PHOSPHATE 4-DEOXY-4-FORMAMIDO-L-ARABINOSE TRANSFERASE-RELATED"/>
    <property type="match status" value="1"/>
</dbReference>
<evidence type="ECO:0000256" key="5">
    <source>
        <dbReference type="ARBA" id="ARBA00022989"/>
    </source>
</evidence>
<comment type="caution">
    <text evidence="9">The sequence shown here is derived from an EMBL/GenBank/DDBJ whole genome shotgun (WGS) entry which is preliminary data.</text>
</comment>
<proteinExistence type="predicted"/>
<evidence type="ECO:0000256" key="1">
    <source>
        <dbReference type="ARBA" id="ARBA00004141"/>
    </source>
</evidence>
<dbReference type="EMBL" id="BMHE01000005">
    <property type="protein sequence ID" value="GGI46214.1"/>
    <property type="molecule type" value="Genomic_DNA"/>
</dbReference>
<reference evidence="10" key="1">
    <citation type="journal article" date="2019" name="Int. J. Syst. Evol. Microbiol.">
        <title>The Global Catalogue of Microorganisms (GCM) 10K type strain sequencing project: providing services to taxonomists for standard genome sequencing and annotation.</title>
        <authorList>
            <consortium name="The Broad Institute Genomics Platform"/>
            <consortium name="The Broad Institute Genome Sequencing Center for Infectious Disease"/>
            <person name="Wu L."/>
            <person name="Ma J."/>
        </authorList>
    </citation>
    <scope>NUCLEOTIDE SEQUENCE [LARGE SCALE GENOMIC DNA]</scope>
    <source>
        <strain evidence="10">CGMCC 1.15043</strain>
    </source>
</reference>
<name>A0ABQ2BTU4_9BACL</name>
<evidence type="ECO:0000313" key="10">
    <source>
        <dbReference type="Proteomes" id="UP000615455"/>
    </source>
</evidence>
<gene>
    <name evidence="9" type="ORF">GCM10008018_16000</name>
</gene>
<feature type="domain" description="Glycosyltransferase 2-like" evidence="8">
    <location>
        <begin position="5"/>
        <end position="143"/>
    </location>
</feature>
<feature type="transmembrane region" description="Helical" evidence="7">
    <location>
        <begin position="263"/>
        <end position="288"/>
    </location>
</feature>
<evidence type="ECO:0000256" key="7">
    <source>
        <dbReference type="SAM" id="Phobius"/>
    </source>
</evidence>
<keyword evidence="3" id="KW-0808">Transferase</keyword>
<feature type="transmembrane region" description="Helical" evidence="7">
    <location>
        <begin position="229"/>
        <end position="251"/>
    </location>
</feature>
<dbReference type="CDD" id="cd04187">
    <property type="entry name" value="DPM1_like_bac"/>
    <property type="match status" value="1"/>
</dbReference>
<dbReference type="InterPro" id="IPR029044">
    <property type="entry name" value="Nucleotide-diphossugar_trans"/>
</dbReference>
<organism evidence="9 10">
    <name type="scientific">Paenibacillus marchantiophytorum</name>
    <dbReference type="NCBI Taxonomy" id="1619310"/>
    <lineage>
        <taxon>Bacteria</taxon>
        <taxon>Bacillati</taxon>
        <taxon>Bacillota</taxon>
        <taxon>Bacilli</taxon>
        <taxon>Bacillales</taxon>
        <taxon>Paenibacillaceae</taxon>
        <taxon>Paenibacillus</taxon>
    </lineage>
</organism>
<dbReference type="InterPro" id="IPR001173">
    <property type="entry name" value="Glyco_trans_2-like"/>
</dbReference>
<protein>
    <submittedName>
        <fullName evidence="9">Glycosyl hydrolase</fullName>
    </submittedName>
</protein>
<accession>A0ABQ2BTU4</accession>